<reference evidence="2" key="2">
    <citation type="journal article" date="2021" name="Microorganisms">
        <title>The Ever-Expanding Pseudomonas Genus: Description of 43 New Species and Partition of the Pseudomonas putida Group.</title>
        <authorList>
            <person name="Girard L."/>
            <person name="Lood C."/>
            <person name="Hofte M."/>
            <person name="Vandamme P."/>
            <person name="Rokni-Zadeh H."/>
            <person name="van Noort V."/>
            <person name="Lavigne R."/>
            <person name="De Mot R."/>
        </authorList>
    </citation>
    <scope>NUCLEOTIDE SEQUENCE</scope>
    <source>
        <strain evidence="2">OE 48.2</strain>
    </source>
</reference>
<dbReference type="PANTHER" id="PTHR39639">
    <property type="entry name" value="CHROMOSOME 16, WHOLE GENOME SHOTGUN SEQUENCE"/>
    <property type="match status" value="1"/>
</dbReference>
<dbReference type="PANTHER" id="PTHR39639:SF1">
    <property type="entry name" value="DUF262 DOMAIN-CONTAINING PROTEIN"/>
    <property type="match status" value="1"/>
</dbReference>
<protein>
    <submittedName>
        <fullName evidence="2">DUF262 domain-containing protein</fullName>
    </submittedName>
</protein>
<dbReference type="EMBL" id="CP077090">
    <property type="protein sequence ID" value="QXI09160.1"/>
    <property type="molecule type" value="Genomic_DNA"/>
</dbReference>
<dbReference type="CDD" id="cd16387">
    <property type="entry name" value="ParB_N_Srx"/>
    <property type="match status" value="1"/>
</dbReference>
<dbReference type="Pfam" id="PF03235">
    <property type="entry name" value="GmrSD_N"/>
    <property type="match status" value="1"/>
</dbReference>
<organism evidence="2 3">
    <name type="scientific">Pseudomonas zeae</name>
    <dbReference type="NCBI Taxonomy" id="2745510"/>
    <lineage>
        <taxon>Bacteria</taxon>
        <taxon>Pseudomonadati</taxon>
        <taxon>Pseudomonadota</taxon>
        <taxon>Gammaproteobacteria</taxon>
        <taxon>Pseudomonadales</taxon>
        <taxon>Pseudomonadaceae</taxon>
        <taxon>Pseudomonas</taxon>
    </lineage>
</organism>
<dbReference type="AlphaFoldDB" id="A0A9E6NJD4"/>
<reference evidence="2" key="1">
    <citation type="journal article" date="2020" name="Microorganisms">
        <title>Reliable Identification of Environmental Pseudomonas Isolates Using the rpoD Gene.</title>
        <authorList>
            <consortium name="The Broad Institute Genome Sequencing Platform"/>
            <person name="Girard L."/>
            <person name="Lood C."/>
            <person name="Rokni-Zadeh H."/>
            <person name="van Noort V."/>
            <person name="Lavigne R."/>
            <person name="De Mot R."/>
        </authorList>
    </citation>
    <scope>NUCLEOTIDE SEQUENCE</scope>
    <source>
        <strain evidence="2">OE 48.2</strain>
    </source>
</reference>
<dbReference type="RefSeq" id="WP_186622415.1">
    <property type="nucleotide sequence ID" value="NZ_CP077090.1"/>
</dbReference>
<proteinExistence type="predicted"/>
<dbReference type="Proteomes" id="UP000627092">
    <property type="component" value="Chromosome"/>
</dbReference>
<dbReference type="InterPro" id="IPR004919">
    <property type="entry name" value="GmrSD_N"/>
</dbReference>
<dbReference type="KEGG" id="pze:HU754_014960"/>
<feature type="domain" description="GmrSD restriction endonucleases N-terminal" evidence="1">
    <location>
        <begin position="14"/>
        <end position="158"/>
    </location>
</feature>
<evidence type="ECO:0000313" key="3">
    <source>
        <dbReference type="Proteomes" id="UP000627092"/>
    </source>
</evidence>
<gene>
    <name evidence="2" type="ORF">HU754_014960</name>
</gene>
<evidence type="ECO:0000313" key="2">
    <source>
        <dbReference type="EMBL" id="QXI09160.1"/>
    </source>
</evidence>
<evidence type="ECO:0000259" key="1">
    <source>
        <dbReference type="Pfam" id="PF03235"/>
    </source>
</evidence>
<sequence length="397" mass="45267">MNVTPRDEKIKSVFDDIIADNIDLRPDFQRGEVWDSNKKKLLIDSIFRGWQVPPIHLVRIDGHKAEVLDGQQRLTAIRDFMQNKFAIDGAIEPLDDDIVELGGLKYSSLPEDKKIEFQRYLLKIYEITHYNHGEPGELFHRLNQSVKLTSAEQRNAFFGSIRDQVSSLVSYMAKKGIDKTVLGFSNSRMAYNDLLTRVCFILENSGLRTPISDRSLTARFRNKDGFSQEIINAVKGAIDFLVQVKENLISSEDDINLTKASSFNWLYVLASELIDGGDLGDERFFKGFIYLELAKNKVKNNLQIDKDLAKYFGFDRGALRELLLLYIERSSSRVTSTSSILIRDLVINISLALSGYNNRSLYTAEDEVIESIIESIRNSSDDIKTLIEDAAVKWRSE</sequence>
<name>A0A9E6NJD4_9PSED</name>
<accession>A0A9E6NJD4</accession>